<feature type="region of interest" description="Disordered" evidence="1">
    <location>
        <begin position="1"/>
        <end position="26"/>
    </location>
</feature>
<organism evidence="2 3">
    <name type="scientific">Carex littledalei</name>
    <dbReference type="NCBI Taxonomy" id="544730"/>
    <lineage>
        <taxon>Eukaryota</taxon>
        <taxon>Viridiplantae</taxon>
        <taxon>Streptophyta</taxon>
        <taxon>Embryophyta</taxon>
        <taxon>Tracheophyta</taxon>
        <taxon>Spermatophyta</taxon>
        <taxon>Magnoliopsida</taxon>
        <taxon>Liliopsida</taxon>
        <taxon>Poales</taxon>
        <taxon>Cyperaceae</taxon>
        <taxon>Cyperoideae</taxon>
        <taxon>Cariceae</taxon>
        <taxon>Carex</taxon>
        <taxon>Carex subgen. Euthyceras</taxon>
    </lineage>
</organism>
<accession>A0A833R0P2</accession>
<dbReference type="OrthoDB" id="2019494at2759"/>
<name>A0A833R0P2_9POAL</name>
<sequence length="201" mass="20897">MNRFNPNTGKPEPMGPPGLTRYGSAPGSLLASIADSVINSQGRTRGGGGSGEFSVVGSEPMMSRFYPGEPTGLTSSDSSCRTGSTANGSYAFGGVPDLSGSHKTVAEVHPAPSLVRHSSSPAGLLSHLLVDPQGLSGTKGMGGYSHATTETVDLLTDSRLRPQWSFSRQDSLSQLSEMSIPDMGEDVKYGVYANASGCRHM</sequence>
<keyword evidence="3" id="KW-1185">Reference proteome</keyword>
<evidence type="ECO:0000256" key="1">
    <source>
        <dbReference type="SAM" id="MobiDB-lite"/>
    </source>
</evidence>
<proteinExistence type="predicted"/>
<evidence type="ECO:0000313" key="3">
    <source>
        <dbReference type="Proteomes" id="UP000623129"/>
    </source>
</evidence>
<dbReference type="Proteomes" id="UP000623129">
    <property type="component" value="Unassembled WGS sequence"/>
</dbReference>
<dbReference type="AlphaFoldDB" id="A0A833R0P2"/>
<dbReference type="EMBL" id="SWLB01000007">
    <property type="protein sequence ID" value="KAF3336385.1"/>
    <property type="molecule type" value="Genomic_DNA"/>
</dbReference>
<evidence type="ECO:0000313" key="2">
    <source>
        <dbReference type="EMBL" id="KAF3336385.1"/>
    </source>
</evidence>
<protein>
    <submittedName>
        <fullName evidence="2">Transcription factor bHLH128-like protein</fullName>
    </submittedName>
</protein>
<reference evidence="2" key="1">
    <citation type="submission" date="2020-01" db="EMBL/GenBank/DDBJ databases">
        <title>Genome sequence of Kobresia littledalei, the first chromosome-level genome in the family Cyperaceae.</title>
        <authorList>
            <person name="Qu G."/>
        </authorList>
    </citation>
    <scope>NUCLEOTIDE SEQUENCE</scope>
    <source>
        <strain evidence="2">C.B.Clarke</strain>
        <tissue evidence="2">Leaf</tissue>
    </source>
</reference>
<comment type="caution">
    <text evidence="2">The sequence shown here is derived from an EMBL/GenBank/DDBJ whole genome shotgun (WGS) entry which is preliminary data.</text>
</comment>
<gene>
    <name evidence="2" type="ORF">FCM35_KLT18971</name>
</gene>